<reference evidence="1 2" key="1">
    <citation type="submission" date="2017-03" db="EMBL/GenBank/DDBJ databases">
        <title>Genome Survey of Euroglyphus maynei.</title>
        <authorList>
            <person name="Arlian L.G."/>
            <person name="Morgan M.S."/>
            <person name="Rider S.D."/>
        </authorList>
    </citation>
    <scope>NUCLEOTIDE SEQUENCE [LARGE SCALE GENOMIC DNA]</scope>
    <source>
        <strain evidence="1">Arlian Lab</strain>
        <tissue evidence="1">Whole body</tissue>
    </source>
</reference>
<comment type="caution">
    <text evidence="1">The sequence shown here is derived from an EMBL/GenBank/DDBJ whole genome shotgun (WGS) entry which is preliminary data.</text>
</comment>
<organism evidence="1 2">
    <name type="scientific">Euroglyphus maynei</name>
    <name type="common">Mayne's house dust mite</name>
    <dbReference type="NCBI Taxonomy" id="6958"/>
    <lineage>
        <taxon>Eukaryota</taxon>
        <taxon>Metazoa</taxon>
        <taxon>Ecdysozoa</taxon>
        <taxon>Arthropoda</taxon>
        <taxon>Chelicerata</taxon>
        <taxon>Arachnida</taxon>
        <taxon>Acari</taxon>
        <taxon>Acariformes</taxon>
        <taxon>Sarcoptiformes</taxon>
        <taxon>Astigmata</taxon>
        <taxon>Psoroptidia</taxon>
        <taxon>Analgoidea</taxon>
        <taxon>Pyroglyphidae</taxon>
        <taxon>Pyroglyphinae</taxon>
        <taxon>Euroglyphus</taxon>
    </lineage>
</organism>
<dbReference type="EMBL" id="MUJZ01003740">
    <property type="protein sequence ID" value="OTF83433.1"/>
    <property type="molecule type" value="Genomic_DNA"/>
</dbReference>
<evidence type="ECO:0000313" key="2">
    <source>
        <dbReference type="Proteomes" id="UP000194236"/>
    </source>
</evidence>
<dbReference type="AlphaFoldDB" id="A0A1Y3BUH4"/>
<protein>
    <submittedName>
        <fullName evidence="1">Uncharacterized protein</fullName>
    </submittedName>
</protein>
<gene>
    <name evidence="1" type="ORF">BLA29_014982</name>
</gene>
<accession>A0A1Y3BUH4</accession>
<sequence>MAAAAIICPAVPPNQCAQLKSQRRGVPGCGRNNAPIGCNIANVNAIEPII</sequence>
<keyword evidence="2" id="KW-1185">Reference proteome</keyword>
<evidence type="ECO:0000313" key="1">
    <source>
        <dbReference type="EMBL" id="OTF83433.1"/>
    </source>
</evidence>
<proteinExistence type="predicted"/>
<name>A0A1Y3BUH4_EURMA</name>
<dbReference type="Proteomes" id="UP000194236">
    <property type="component" value="Unassembled WGS sequence"/>
</dbReference>